<organism evidence="1 2">
    <name type="scientific">Theobroma cacao</name>
    <name type="common">Cacao</name>
    <name type="synonym">Cocoa</name>
    <dbReference type="NCBI Taxonomy" id="3641"/>
    <lineage>
        <taxon>Eukaryota</taxon>
        <taxon>Viridiplantae</taxon>
        <taxon>Streptophyta</taxon>
        <taxon>Embryophyta</taxon>
        <taxon>Tracheophyta</taxon>
        <taxon>Spermatophyta</taxon>
        <taxon>Magnoliopsida</taxon>
        <taxon>eudicotyledons</taxon>
        <taxon>Gunneridae</taxon>
        <taxon>Pentapetalae</taxon>
        <taxon>rosids</taxon>
        <taxon>malvids</taxon>
        <taxon>Malvales</taxon>
        <taxon>Malvaceae</taxon>
        <taxon>Byttnerioideae</taxon>
        <taxon>Theobroma</taxon>
    </lineage>
</organism>
<dbReference type="AlphaFoldDB" id="A0A061FRN0"/>
<gene>
    <name evidence="1" type="ORF">TCM_044968</name>
</gene>
<dbReference type="Proteomes" id="UP000026915">
    <property type="component" value="Chromosome 10"/>
</dbReference>
<dbReference type="HOGENOM" id="CLU_2030903_0_0_1"/>
<evidence type="ECO:0000313" key="1">
    <source>
        <dbReference type="EMBL" id="EOY19706.1"/>
    </source>
</evidence>
<dbReference type="InParanoid" id="A0A061FRN0"/>
<protein>
    <submittedName>
        <fullName evidence="1">Uncharacterized protein</fullName>
    </submittedName>
</protein>
<keyword evidence="2" id="KW-1185">Reference proteome</keyword>
<dbReference type="EMBL" id="CM001888">
    <property type="protein sequence ID" value="EOY19706.1"/>
    <property type="molecule type" value="Genomic_DNA"/>
</dbReference>
<name>A0A061FRN0_THECC</name>
<proteinExistence type="predicted"/>
<evidence type="ECO:0000313" key="2">
    <source>
        <dbReference type="Proteomes" id="UP000026915"/>
    </source>
</evidence>
<reference evidence="1 2" key="1">
    <citation type="journal article" date="2013" name="Genome Biol.">
        <title>The genome sequence of the most widely cultivated cacao type and its use to identify candidate genes regulating pod color.</title>
        <authorList>
            <person name="Motamayor J.C."/>
            <person name="Mockaitis K."/>
            <person name="Schmutz J."/>
            <person name="Haiminen N."/>
            <person name="Iii D.L."/>
            <person name="Cornejo O."/>
            <person name="Findley S.D."/>
            <person name="Zheng P."/>
            <person name="Utro F."/>
            <person name="Royaert S."/>
            <person name="Saski C."/>
            <person name="Jenkins J."/>
            <person name="Podicheti R."/>
            <person name="Zhao M."/>
            <person name="Scheffler B.E."/>
            <person name="Stack J.C."/>
            <person name="Feltus F.A."/>
            <person name="Mustiga G.M."/>
            <person name="Amores F."/>
            <person name="Phillips W."/>
            <person name="Marelli J.P."/>
            <person name="May G.D."/>
            <person name="Shapiro H."/>
            <person name="Ma J."/>
            <person name="Bustamante C.D."/>
            <person name="Schnell R.J."/>
            <person name="Main D."/>
            <person name="Gilbert D."/>
            <person name="Parida L."/>
            <person name="Kuhn D.N."/>
        </authorList>
    </citation>
    <scope>NUCLEOTIDE SEQUENCE [LARGE SCALE GENOMIC DNA]</scope>
    <source>
        <strain evidence="2">cv. Matina 1-6</strain>
    </source>
</reference>
<accession>A0A061FRN0</accession>
<sequence>MTNDHRSACKLIIMPLPSCSCMLDIRCNTSPTTRRKVSDNGYRYLSRMIISDNPFSHLVHVPFPRIDFIRTILVRLFKLLNSGLPLEGTDPLINRVKLHVTLSPLSIYQLRAVESSNPSLVL</sequence>
<dbReference type="Gramene" id="EOY19706">
    <property type="protein sequence ID" value="EOY19706"/>
    <property type="gene ID" value="TCM_044968"/>
</dbReference>